<dbReference type="NCBIfam" id="TIGR00125">
    <property type="entry name" value="cyt_tran_rel"/>
    <property type="match status" value="1"/>
</dbReference>
<protein>
    <recommendedName>
        <fullName evidence="9">Phosphopantetheine adenylyltransferase</fullName>
        <ecNumber evidence="9">2.7.7.3</ecNumber>
    </recommendedName>
    <alternativeName>
        <fullName evidence="9">Dephospho-CoA pyrophosphorylase</fullName>
    </alternativeName>
    <alternativeName>
        <fullName evidence="9">Pantetheine-phosphate adenylyltransferase</fullName>
        <shortName evidence="9">PPAT</shortName>
    </alternativeName>
</protein>
<feature type="binding site" evidence="9">
    <location>
        <position position="90"/>
    </location>
    <ligand>
        <name>substrate</name>
    </ligand>
</feature>
<dbReference type="GO" id="GO:0015937">
    <property type="term" value="P:coenzyme A biosynthetic process"/>
    <property type="evidence" value="ECO:0007669"/>
    <property type="project" value="UniProtKB-UniRule"/>
</dbReference>
<dbReference type="InterPro" id="IPR001980">
    <property type="entry name" value="PPAT"/>
</dbReference>
<evidence type="ECO:0000256" key="9">
    <source>
        <dbReference type="HAMAP-Rule" id="MF_00151"/>
    </source>
</evidence>
<dbReference type="Proteomes" id="UP000018458">
    <property type="component" value="Unassembled WGS sequence"/>
</dbReference>
<feature type="binding site" evidence="9">
    <location>
        <begin position="12"/>
        <end position="13"/>
    </location>
    <ligand>
        <name>ATP</name>
        <dbReference type="ChEBI" id="CHEBI:30616"/>
    </ligand>
</feature>
<dbReference type="GO" id="GO:0005737">
    <property type="term" value="C:cytoplasm"/>
    <property type="evidence" value="ECO:0007669"/>
    <property type="project" value="UniProtKB-SubCell"/>
</dbReference>
<evidence type="ECO:0000256" key="2">
    <source>
        <dbReference type="ARBA" id="ARBA00022679"/>
    </source>
</evidence>
<feature type="binding site" evidence="9">
    <location>
        <position position="76"/>
    </location>
    <ligand>
        <name>substrate</name>
    </ligand>
</feature>
<evidence type="ECO:0000313" key="12">
    <source>
        <dbReference type="Proteomes" id="UP000018458"/>
    </source>
</evidence>
<feature type="binding site" evidence="9">
    <location>
        <position position="12"/>
    </location>
    <ligand>
        <name>substrate</name>
    </ligand>
</feature>
<comment type="subunit">
    <text evidence="9">Homohexamer.</text>
</comment>
<evidence type="ECO:0000256" key="4">
    <source>
        <dbReference type="ARBA" id="ARBA00022741"/>
    </source>
</evidence>
<comment type="cofactor">
    <cofactor evidence="9">
        <name>Mg(2+)</name>
        <dbReference type="ChEBI" id="CHEBI:18420"/>
    </cofactor>
</comment>
<feature type="binding site" evidence="9">
    <location>
        <position position="44"/>
    </location>
    <ligand>
        <name>substrate</name>
    </ligand>
</feature>
<dbReference type="OrthoDB" id="9806661at2"/>
<sequence length="162" mass="18232">MSKKILAVFPGTFDPPTLGHFDIITRASRLFDELLIAVANSPSKHTLITLEDRIMMMKESCKDLPNVRVEGFCELLVSFLAKQQAKVLVRGVRTVADYDYEIQLTGMYRTMMPDLEIVMLPTSGNLSYISSTLVRDVIIHRGDISSFVPPAVTELVNNKYIH</sequence>
<dbReference type="PRINTS" id="PR01020">
    <property type="entry name" value="LPSBIOSNTHSS"/>
</dbReference>
<keyword evidence="1 9" id="KW-0963">Cytoplasm</keyword>
<evidence type="ECO:0000256" key="8">
    <source>
        <dbReference type="ARBA" id="ARBA00029346"/>
    </source>
</evidence>
<keyword evidence="5 9" id="KW-0067">ATP-binding</keyword>
<dbReference type="EC" id="2.7.7.3" evidence="9"/>
<name>E8LK66_SUCHY</name>
<proteinExistence type="inferred from homology"/>
<dbReference type="PANTHER" id="PTHR21342">
    <property type="entry name" value="PHOSPHOPANTETHEINE ADENYLYLTRANSFERASE"/>
    <property type="match status" value="1"/>
</dbReference>
<accession>E8LK66</accession>
<dbReference type="STRING" id="762983.HMPREF9444_01103"/>
<dbReference type="eggNOG" id="COG0669">
    <property type="taxonomic scope" value="Bacteria"/>
</dbReference>
<dbReference type="Gene3D" id="3.40.50.620">
    <property type="entry name" value="HUPs"/>
    <property type="match status" value="1"/>
</dbReference>
<dbReference type="CDD" id="cd02163">
    <property type="entry name" value="PPAT"/>
    <property type="match status" value="1"/>
</dbReference>
<feature type="binding site" evidence="9">
    <location>
        <position position="101"/>
    </location>
    <ligand>
        <name>ATP</name>
        <dbReference type="ChEBI" id="CHEBI:30616"/>
    </ligand>
</feature>
<keyword evidence="7 9" id="KW-0173">Coenzyme A biosynthesis</keyword>
<dbReference type="RefSeq" id="WP_009143304.1">
    <property type="nucleotide sequence ID" value="NZ_GL830989.1"/>
</dbReference>
<comment type="subcellular location">
    <subcellularLocation>
        <location evidence="9">Cytoplasm</location>
    </subcellularLocation>
</comment>
<dbReference type="InterPro" id="IPR004821">
    <property type="entry name" value="Cyt_trans-like"/>
</dbReference>
<comment type="pathway">
    <text evidence="9">Cofactor biosynthesis; coenzyme A biosynthesis; CoA from (R)-pantothenate: step 4/5.</text>
</comment>
<dbReference type="UniPathway" id="UPA00241">
    <property type="reaction ID" value="UER00355"/>
</dbReference>
<dbReference type="PANTHER" id="PTHR21342:SF1">
    <property type="entry name" value="PHOSPHOPANTETHEINE ADENYLYLTRANSFERASE"/>
    <property type="match status" value="1"/>
</dbReference>
<dbReference type="NCBIfam" id="TIGR01510">
    <property type="entry name" value="coaD_prev_kdtB"/>
    <property type="match status" value="1"/>
</dbReference>
<evidence type="ECO:0000259" key="10">
    <source>
        <dbReference type="Pfam" id="PF01467"/>
    </source>
</evidence>
<evidence type="ECO:0000256" key="7">
    <source>
        <dbReference type="ARBA" id="ARBA00022993"/>
    </source>
</evidence>
<feature type="binding site" evidence="9">
    <location>
        <begin position="126"/>
        <end position="132"/>
    </location>
    <ligand>
        <name>ATP</name>
        <dbReference type="ChEBI" id="CHEBI:30616"/>
    </ligand>
</feature>
<keyword evidence="6 9" id="KW-0460">Magnesium</keyword>
<keyword evidence="4 9" id="KW-0547">Nucleotide-binding</keyword>
<dbReference type="AlphaFoldDB" id="E8LK66"/>
<gene>
    <name evidence="9 11" type="primary">coaD</name>
    <name evidence="11" type="ORF">HMPREF9444_01103</name>
</gene>
<keyword evidence="12" id="KW-1185">Reference proteome</keyword>
<evidence type="ECO:0000256" key="5">
    <source>
        <dbReference type="ARBA" id="ARBA00022840"/>
    </source>
</evidence>
<evidence type="ECO:0000256" key="6">
    <source>
        <dbReference type="ARBA" id="ARBA00022842"/>
    </source>
</evidence>
<feature type="binding site" evidence="9">
    <location>
        <begin position="91"/>
        <end position="93"/>
    </location>
    <ligand>
        <name>ATP</name>
        <dbReference type="ChEBI" id="CHEBI:30616"/>
    </ligand>
</feature>
<dbReference type="Pfam" id="PF01467">
    <property type="entry name" value="CTP_transf_like"/>
    <property type="match status" value="1"/>
</dbReference>
<comment type="similarity">
    <text evidence="9">Belongs to the bacterial CoaD family.</text>
</comment>
<evidence type="ECO:0000256" key="1">
    <source>
        <dbReference type="ARBA" id="ARBA00022490"/>
    </source>
</evidence>
<reference evidence="11 12" key="1">
    <citation type="submission" date="2011-01" db="EMBL/GenBank/DDBJ databases">
        <authorList>
            <person name="Weinstock G."/>
            <person name="Sodergren E."/>
            <person name="Clifton S."/>
            <person name="Fulton L."/>
            <person name="Fulton B."/>
            <person name="Courtney L."/>
            <person name="Fronick C."/>
            <person name="Harrison M."/>
            <person name="Strong C."/>
            <person name="Farmer C."/>
            <person name="Delahaunty K."/>
            <person name="Markovic C."/>
            <person name="Hall O."/>
            <person name="Minx P."/>
            <person name="Tomlinson C."/>
            <person name="Mitreva M."/>
            <person name="Hou S."/>
            <person name="Chen J."/>
            <person name="Wollam A."/>
            <person name="Pepin K.H."/>
            <person name="Johnson M."/>
            <person name="Bhonagiri V."/>
            <person name="Zhang X."/>
            <person name="Suruliraj S."/>
            <person name="Warren W."/>
            <person name="Chinwalla A."/>
            <person name="Mardis E.R."/>
            <person name="Wilson R.K."/>
        </authorList>
    </citation>
    <scope>NUCLEOTIDE SEQUENCE [LARGE SCALE GENOMIC DNA]</scope>
    <source>
        <strain evidence="12">DSM 22608 / JCM 16073 / KCTC 15190 / YIT 12066</strain>
    </source>
</reference>
<dbReference type="HOGENOM" id="CLU_100149_1_1_6"/>
<comment type="catalytic activity">
    <reaction evidence="8 9">
        <text>(R)-4'-phosphopantetheine + ATP + H(+) = 3'-dephospho-CoA + diphosphate</text>
        <dbReference type="Rhea" id="RHEA:19801"/>
        <dbReference type="ChEBI" id="CHEBI:15378"/>
        <dbReference type="ChEBI" id="CHEBI:30616"/>
        <dbReference type="ChEBI" id="CHEBI:33019"/>
        <dbReference type="ChEBI" id="CHEBI:57328"/>
        <dbReference type="ChEBI" id="CHEBI:61723"/>
        <dbReference type="EC" id="2.7.7.3"/>
    </reaction>
</comment>
<dbReference type="SUPFAM" id="SSF52374">
    <property type="entry name" value="Nucleotidylyl transferase"/>
    <property type="match status" value="1"/>
</dbReference>
<dbReference type="EMBL" id="AEVO01000052">
    <property type="protein sequence ID" value="EFY07063.1"/>
    <property type="molecule type" value="Genomic_DNA"/>
</dbReference>
<evidence type="ECO:0000256" key="3">
    <source>
        <dbReference type="ARBA" id="ARBA00022695"/>
    </source>
</evidence>
<feature type="site" description="Transition state stabilizer" evidence="9">
    <location>
        <position position="20"/>
    </location>
</feature>
<dbReference type="InterPro" id="IPR014729">
    <property type="entry name" value="Rossmann-like_a/b/a_fold"/>
</dbReference>
<comment type="function">
    <text evidence="9">Reversibly transfers an adenylyl group from ATP to 4'-phosphopantetheine, yielding dephospho-CoA (dPCoA) and pyrophosphate.</text>
</comment>
<comment type="caution">
    <text evidence="11">The sequence shown here is derived from an EMBL/GenBank/DDBJ whole genome shotgun (WGS) entry which is preliminary data.</text>
</comment>
<feature type="binding site" evidence="9">
    <location>
        <position position="20"/>
    </location>
    <ligand>
        <name>ATP</name>
        <dbReference type="ChEBI" id="CHEBI:30616"/>
    </ligand>
</feature>
<feature type="domain" description="Cytidyltransferase-like" evidence="10">
    <location>
        <begin position="8"/>
        <end position="136"/>
    </location>
</feature>
<keyword evidence="3 9" id="KW-0548">Nucleotidyltransferase</keyword>
<keyword evidence="2 9" id="KW-0808">Transferase</keyword>
<organism evidence="11 12">
    <name type="scientific">Succinatimonas hippei (strain DSM 22608 / JCM 16073 / KCTC 15190 / YIT 12066)</name>
    <dbReference type="NCBI Taxonomy" id="762983"/>
    <lineage>
        <taxon>Bacteria</taxon>
        <taxon>Pseudomonadati</taxon>
        <taxon>Pseudomonadota</taxon>
        <taxon>Gammaproteobacteria</taxon>
        <taxon>Aeromonadales</taxon>
        <taxon>Succinivibrionaceae</taxon>
        <taxon>Succinatimonas</taxon>
    </lineage>
</organism>
<dbReference type="GO" id="GO:0004595">
    <property type="term" value="F:pantetheine-phosphate adenylyltransferase activity"/>
    <property type="evidence" value="ECO:0007669"/>
    <property type="project" value="UniProtKB-UniRule"/>
</dbReference>
<dbReference type="GO" id="GO:0005524">
    <property type="term" value="F:ATP binding"/>
    <property type="evidence" value="ECO:0007669"/>
    <property type="project" value="UniProtKB-KW"/>
</dbReference>
<dbReference type="HAMAP" id="MF_00151">
    <property type="entry name" value="PPAT_bact"/>
    <property type="match status" value="1"/>
</dbReference>
<evidence type="ECO:0000313" key="11">
    <source>
        <dbReference type="EMBL" id="EFY07063.1"/>
    </source>
</evidence>